<protein>
    <submittedName>
        <fullName evidence="1">Penicillin amidase</fullName>
    </submittedName>
</protein>
<dbReference type="PANTHER" id="PTHR34218:SF5">
    <property type="entry name" value="PENICILLIN ACYLASE FAMILY PROTEIN"/>
    <property type="match status" value="1"/>
</dbReference>
<sequence length="135" mass="14702">MRSLYGTNPDEWVWGKAHTLTQGHPLGSQKPLDMIFNVGPYAAPGTHEVPNNLSSSIRPAPWPVGYGPSTRRLIDFADPAHSLGINPVGQSGAPFDKHYSDQAKAFVNGEYLPQRFSEKDIAEHTEGVLRLVPGA</sequence>
<dbReference type="Pfam" id="PF01804">
    <property type="entry name" value="Penicil_amidase"/>
    <property type="match status" value="1"/>
</dbReference>
<comment type="caution">
    <text evidence="1">The sequence shown here is derived from an EMBL/GenBank/DDBJ whole genome shotgun (WGS) entry which is preliminary data.</text>
</comment>
<dbReference type="SUPFAM" id="SSF56235">
    <property type="entry name" value="N-terminal nucleophile aminohydrolases (Ntn hydrolases)"/>
    <property type="match status" value="1"/>
</dbReference>
<name>A0A3M3X2B8_PSEAP</name>
<dbReference type="Gene3D" id="3.60.20.10">
    <property type="entry name" value="Glutamine Phosphoribosylpyrophosphate, subunit 1, domain 1"/>
    <property type="match status" value="1"/>
</dbReference>
<dbReference type="InterPro" id="IPR043147">
    <property type="entry name" value="Penicillin_amidase_A-knob"/>
</dbReference>
<dbReference type="PANTHER" id="PTHR34218">
    <property type="entry name" value="PEPTIDASE S45 PENICILLIN AMIDASE"/>
    <property type="match status" value="1"/>
</dbReference>
<evidence type="ECO:0000313" key="1">
    <source>
        <dbReference type="EMBL" id="RMO64099.1"/>
    </source>
</evidence>
<evidence type="ECO:0000313" key="2">
    <source>
        <dbReference type="Proteomes" id="UP000274541"/>
    </source>
</evidence>
<organism evidence="1 2">
    <name type="scientific">Pseudomonas syringae pv. aptata</name>
    <dbReference type="NCBI Taxonomy" id="83167"/>
    <lineage>
        <taxon>Bacteria</taxon>
        <taxon>Pseudomonadati</taxon>
        <taxon>Pseudomonadota</taxon>
        <taxon>Gammaproteobacteria</taxon>
        <taxon>Pseudomonadales</taxon>
        <taxon>Pseudomonadaceae</taxon>
        <taxon>Pseudomonas</taxon>
        <taxon>Pseudomonas syringae</taxon>
    </lineage>
</organism>
<reference evidence="1 2" key="1">
    <citation type="submission" date="2018-08" db="EMBL/GenBank/DDBJ databases">
        <title>Recombination of ecologically and evolutionarily significant loci maintains genetic cohesion in the Pseudomonas syringae species complex.</title>
        <authorList>
            <person name="Dillon M."/>
            <person name="Thakur S."/>
            <person name="Almeida R.N.D."/>
            <person name="Weir B.S."/>
            <person name="Guttman D.S."/>
        </authorList>
    </citation>
    <scope>NUCLEOTIDE SEQUENCE [LARGE SCALE GENOMIC DNA]</scope>
    <source>
        <strain evidence="1 2">ICMP 4388</strain>
    </source>
</reference>
<dbReference type="GO" id="GO:0017000">
    <property type="term" value="P:antibiotic biosynthetic process"/>
    <property type="evidence" value="ECO:0007669"/>
    <property type="project" value="InterPro"/>
</dbReference>
<proteinExistence type="predicted"/>
<dbReference type="Proteomes" id="UP000274541">
    <property type="component" value="Unassembled WGS sequence"/>
</dbReference>
<gene>
    <name evidence="1" type="ORF">ALQ37_01954</name>
</gene>
<dbReference type="GO" id="GO:0016787">
    <property type="term" value="F:hydrolase activity"/>
    <property type="evidence" value="ECO:0007669"/>
    <property type="project" value="InterPro"/>
</dbReference>
<accession>A0A3M3X2B8</accession>
<dbReference type="InterPro" id="IPR002692">
    <property type="entry name" value="S45"/>
</dbReference>
<dbReference type="EMBL" id="RBPX01000213">
    <property type="protein sequence ID" value="RMO64099.1"/>
    <property type="molecule type" value="Genomic_DNA"/>
</dbReference>
<dbReference type="Gene3D" id="1.10.1400.10">
    <property type="match status" value="1"/>
</dbReference>
<dbReference type="InterPro" id="IPR029055">
    <property type="entry name" value="Ntn_hydrolases_N"/>
</dbReference>
<dbReference type="AlphaFoldDB" id="A0A3M3X2B8"/>